<evidence type="ECO:0000313" key="3">
    <source>
        <dbReference type="Proteomes" id="UP000023152"/>
    </source>
</evidence>
<feature type="compositionally biased region" description="Gly residues" evidence="1">
    <location>
        <begin position="51"/>
        <end position="69"/>
    </location>
</feature>
<evidence type="ECO:0000313" key="2">
    <source>
        <dbReference type="EMBL" id="ETO09115.1"/>
    </source>
</evidence>
<feature type="compositionally biased region" description="Basic and acidic residues" evidence="1">
    <location>
        <begin position="137"/>
        <end position="146"/>
    </location>
</feature>
<feature type="compositionally biased region" description="Basic residues" evidence="1">
    <location>
        <begin position="34"/>
        <end position="45"/>
    </location>
</feature>
<feature type="non-terminal residue" evidence="2">
    <location>
        <position position="1"/>
    </location>
</feature>
<reference evidence="2 3" key="1">
    <citation type="journal article" date="2013" name="Curr. Biol.">
        <title>The Genome of the Foraminiferan Reticulomyxa filosa.</title>
        <authorList>
            <person name="Glockner G."/>
            <person name="Hulsmann N."/>
            <person name="Schleicher M."/>
            <person name="Noegel A.A."/>
            <person name="Eichinger L."/>
            <person name="Gallinger C."/>
            <person name="Pawlowski J."/>
            <person name="Sierra R."/>
            <person name="Euteneuer U."/>
            <person name="Pillet L."/>
            <person name="Moustafa A."/>
            <person name="Platzer M."/>
            <person name="Groth M."/>
            <person name="Szafranski K."/>
            <person name="Schliwa M."/>
        </authorList>
    </citation>
    <scope>NUCLEOTIDE SEQUENCE [LARGE SCALE GENOMIC DNA]</scope>
</reference>
<organism evidence="2 3">
    <name type="scientific">Reticulomyxa filosa</name>
    <dbReference type="NCBI Taxonomy" id="46433"/>
    <lineage>
        <taxon>Eukaryota</taxon>
        <taxon>Sar</taxon>
        <taxon>Rhizaria</taxon>
        <taxon>Retaria</taxon>
        <taxon>Foraminifera</taxon>
        <taxon>Monothalamids</taxon>
        <taxon>Reticulomyxidae</taxon>
        <taxon>Reticulomyxa</taxon>
    </lineage>
</organism>
<feature type="region of interest" description="Disordered" evidence="1">
    <location>
        <begin position="1"/>
        <end position="90"/>
    </location>
</feature>
<accession>X6M7V8</accession>
<name>X6M7V8_RETFI</name>
<comment type="caution">
    <text evidence="2">The sequence shown here is derived from an EMBL/GenBank/DDBJ whole genome shotgun (WGS) entry which is preliminary data.</text>
</comment>
<sequence length="257" mass="27716">THISKQVLPLPASSTSQVGPNAEASEEAHNNVVGRHKKRGGAHRSKTGDSANGGAGTGVGANSGGGGGDASQKKNGTFPSTVNTMNEDGTPSMAKFAELWTTQPKLAEAHETDDGYDAESEEGNGFDNEVESSLKNTHTDGSHFDGLRSPKLVRDLHFQSRVKMCFVWDGKAINGVPFNLQSARTVQFLVKYCFDDDEKGIEVSEKLVTMPIESSLKDIWAIINKEFPGTDLIEEPVFTLLTDLSEDRPDVVYFGNV</sequence>
<feature type="compositionally biased region" description="Acidic residues" evidence="1">
    <location>
        <begin position="114"/>
        <end position="130"/>
    </location>
</feature>
<dbReference type="EMBL" id="ASPP01024350">
    <property type="protein sequence ID" value="ETO09115.1"/>
    <property type="molecule type" value="Genomic_DNA"/>
</dbReference>
<dbReference type="AlphaFoldDB" id="X6M7V8"/>
<protein>
    <submittedName>
        <fullName evidence="2">Uncharacterized protein</fullName>
    </submittedName>
</protein>
<keyword evidence="3" id="KW-1185">Reference proteome</keyword>
<dbReference type="Proteomes" id="UP000023152">
    <property type="component" value="Unassembled WGS sequence"/>
</dbReference>
<evidence type="ECO:0000256" key="1">
    <source>
        <dbReference type="SAM" id="MobiDB-lite"/>
    </source>
</evidence>
<proteinExistence type="predicted"/>
<feature type="non-terminal residue" evidence="2">
    <location>
        <position position="257"/>
    </location>
</feature>
<feature type="compositionally biased region" description="Polar residues" evidence="1">
    <location>
        <begin position="73"/>
        <end position="89"/>
    </location>
</feature>
<feature type="region of interest" description="Disordered" evidence="1">
    <location>
        <begin position="111"/>
        <end position="146"/>
    </location>
</feature>
<gene>
    <name evidence="2" type="ORF">RFI_28272</name>
</gene>